<dbReference type="Proteomes" id="UP000721844">
    <property type="component" value="Unassembled WGS sequence"/>
</dbReference>
<protein>
    <submittedName>
        <fullName evidence="1">Uncharacterized protein</fullName>
    </submittedName>
</protein>
<evidence type="ECO:0000313" key="2">
    <source>
        <dbReference type="Proteomes" id="UP000721844"/>
    </source>
</evidence>
<comment type="caution">
    <text evidence="1">The sequence shown here is derived from an EMBL/GenBank/DDBJ whole genome shotgun (WGS) entry which is preliminary data.</text>
</comment>
<keyword evidence="2" id="KW-1185">Reference proteome</keyword>
<dbReference type="EMBL" id="JAESVA010000002">
    <property type="protein sequence ID" value="MCB8879780.1"/>
    <property type="molecule type" value="Genomic_DNA"/>
</dbReference>
<proteinExistence type="predicted"/>
<evidence type="ECO:0000313" key="1">
    <source>
        <dbReference type="EMBL" id="MCB8879780.1"/>
    </source>
</evidence>
<reference evidence="1 2" key="1">
    <citation type="journal article" date="2021" name="Microorganisms">
        <title>Acidisoma silvae sp. nov. and Acidisomacellulosilytica sp. nov., Two Acidophilic Bacteria Isolated from Decaying Wood, Hydrolyzing Cellulose and Producing Poly-3-hydroxybutyrate.</title>
        <authorList>
            <person name="Mieszkin S."/>
            <person name="Pouder E."/>
            <person name="Uroz S."/>
            <person name="Simon-Colin C."/>
            <person name="Alain K."/>
        </authorList>
    </citation>
    <scope>NUCLEOTIDE SEQUENCE [LARGE SCALE GENOMIC DNA]</scope>
    <source>
        <strain evidence="1 2">HW T5.17</strain>
    </source>
</reference>
<dbReference type="RefSeq" id="WP_227306400.1">
    <property type="nucleotide sequence ID" value="NZ_JAESVA010000002.1"/>
</dbReference>
<gene>
    <name evidence="1" type="ORF">ACELLULO517_06005</name>
</gene>
<organism evidence="1 2">
    <name type="scientific">Acidisoma cellulosilyticum</name>
    <dbReference type="NCBI Taxonomy" id="2802395"/>
    <lineage>
        <taxon>Bacteria</taxon>
        <taxon>Pseudomonadati</taxon>
        <taxon>Pseudomonadota</taxon>
        <taxon>Alphaproteobacteria</taxon>
        <taxon>Acetobacterales</taxon>
        <taxon>Acidocellaceae</taxon>
        <taxon>Acidisoma</taxon>
    </lineage>
</organism>
<dbReference type="AlphaFoldDB" id="A0A964E2M6"/>
<name>A0A964E2M6_9PROT</name>
<sequence length="144" mass="16651">MDMHMLPFKLLNSLFPASPENRVTIPAVLFRFLLSEAARHTKLDEEDYMRCNPDVALAIRQGLWASARDHYAKNGYFEGRTGTGMMVSESWYLKTNPDVAKAVKDGAWKSAEDHYFRQGLFEWRIPNKDLQDDITAWKHMVSEP</sequence>
<accession>A0A964E2M6</accession>